<evidence type="ECO:0000313" key="3">
    <source>
        <dbReference type="Proteomes" id="UP000053105"/>
    </source>
</evidence>
<evidence type="ECO:0000259" key="1">
    <source>
        <dbReference type="PROSITE" id="PS50072"/>
    </source>
</evidence>
<dbReference type="STRING" id="166423.A0A0N0U416"/>
<organism evidence="2 3">
    <name type="scientific">Melipona quadrifasciata</name>
    <dbReference type="NCBI Taxonomy" id="166423"/>
    <lineage>
        <taxon>Eukaryota</taxon>
        <taxon>Metazoa</taxon>
        <taxon>Ecdysozoa</taxon>
        <taxon>Arthropoda</taxon>
        <taxon>Hexapoda</taxon>
        <taxon>Insecta</taxon>
        <taxon>Pterygota</taxon>
        <taxon>Neoptera</taxon>
        <taxon>Endopterygota</taxon>
        <taxon>Hymenoptera</taxon>
        <taxon>Apocrita</taxon>
        <taxon>Aculeata</taxon>
        <taxon>Apoidea</taxon>
        <taxon>Anthophila</taxon>
        <taxon>Apidae</taxon>
        <taxon>Melipona</taxon>
    </lineage>
</organism>
<dbReference type="PRINTS" id="PR00153">
    <property type="entry name" value="CSAPPISMRASE"/>
</dbReference>
<dbReference type="InterPro" id="IPR002130">
    <property type="entry name" value="Cyclophilin-type_PPIase_dom"/>
</dbReference>
<dbReference type="SUPFAM" id="SSF50891">
    <property type="entry name" value="Cyclophilin-like"/>
    <property type="match status" value="1"/>
</dbReference>
<dbReference type="AlphaFoldDB" id="A0A0N0U416"/>
<proteinExistence type="predicted"/>
<dbReference type="Proteomes" id="UP000053105">
    <property type="component" value="Unassembled WGS sequence"/>
</dbReference>
<dbReference type="InterPro" id="IPR029000">
    <property type="entry name" value="Cyclophilin-like_dom_sf"/>
</dbReference>
<dbReference type="GO" id="GO:0005737">
    <property type="term" value="C:cytoplasm"/>
    <property type="evidence" value="ECO:0007669"/>
    <property type="project" value="TreeGrafter"/>
</dbReference>
<keyword evidence="3" id="KW-1185">Reference proteome</keyword>
<dbReference type="CDD" id="cd00317">
    <property type="entry name" value="cyclophilin"/>
    <property type="match status" value="1"/>
</dbReference>
<dbReference type="OrthoDB" id="408413at2759"/>
<dbReference type="Gene3D" id="2.40.100.10">
    <property type="entry name" value="Cyclophilin-like"/>
    <property type="match status" value="1"/>
</dbReference>
<name>A0A0N0U416_9HYME</name>
<reference evidence="2 3" key="1">
    <citation type="submission" date="2015-07" db="EMBL/GenBank/DDBJ databases">
        <title>The genome of Melipona quadrifasciata.</title>
        <authorList>
            <person name="Pan H."/>
            <person name="Kapheim K."/>
        </authorList>
    </citation>
    <scope>NUCLEOTIDE SEQUENCE [LARGE SCALE GENOMIC DNA]</scope>
    <source>
        <strain evidence="2">0111107301</strain>
        <tissue evidence="2">Whole body</tissue>
    </source>
</reference>
<keyword evidence="2" id="KW-0413">Isomerase</keyword>
<dbReference type="PANTHER" id="PTHR11071:SF561">
    <property type="entry name" value="PEPTIDYL-PROLYL CIS-TRANS ISOMERASE D-RELATED"/>
    <property type="match status" value="1"/>
</dbReference>
<dbReference type="Pfam" id="PF00160">
    <property type="entry name" value="Pro_isomerase"/>
    <property type="match status" value="1"/>
</dbReference>
<feature type="domain" description="PPIase cyclophilin-type" evidence="1">
    <location>
        <begin position="146"/>
        <end position="308"/>
    </location>
</feature>
<dbReference type="PANTHER" id="PTHR11071">
    <property type="entry name" value="PEPTIDYL-PROLYL CIS-TRANS ISOMERASE"/>
    <property type="match status" value="1"/>
</dbReference>
<dbReference type="EMBL" id="KQ435844">
    <property type="protein sequence ID" value="KOX71271.1"/>
    <property type="molecule type" value="Genomic_DNA"/>
</dbReference>
<accession>A0A0N0U416</accession>
<sequence length="545" mass="63462">IMQNKDNRGLSNKYCLNSLRNDYIQIKVIGIINTIAFQRARLCAEKLYQHLPFKFSTPQIIEMFQVEWHEYILKMKRQIGGSKIWSLTRTVAVFINNEFLGSDVQLLHYICQDYIFSLPISVEYYENLATECCKKFMEKSNRKYVYFTFSIDDSPIGSFVFMLYSDLLPLTCQYFLNLCSGYDEMQKCYKNAYYINTRLHRIVKNGWIQCGGFESSELDKNADDDVKISDESYCVPHDRRGVLSLTNDGKHCNKSQFIICLKPNPWMNHFYVAFGQLIDGAKTLEMLEDISTYYEHPIKKIVISQCGEYIFGDEIKMETESKIFLVNRHQPSAGIEGEVAFTDTAFDFYSITSWLDNIVDRVDVRDTASLLMAERYLNGLYCLSSDYEPGMDMRVYEKIHLDGMEKYDTTTVKLHDLLLNFQPDIIIEREKLTFISEISKIILAYIFHHEHNEFCLQHVSMNTHAIIHKILEIAHEIVLKSIKKATKKSIISLKCGKNGSSKIEKIFELKHVNNILISEDCMSLLEEILNKAILCLIKCFKMQEE</sequence>
<evidence type="ECO:0000313" key="2">
    <source>
        <dbReference type="EMBL" id="KOX71271.1"/>
    </source>
</evidence>
<feature type="non-terminal residue" evidence="2">
    <location>
        <position position="1"/>
    </location>
</feature>
<protein>
    <submittedName>
        <fullName evidence="2">Peptidyl-prolyl cis-trans isomerase-like 6</fullName>
    </submittedName>
</protein>
<gene>
    <name evidence="2" type="ORF">WN51_03505</name>
</gene>
<dbReference type="GO" id="GO:0003755">
    <property type="term" value="F:peptidyl-prolyl cis-trans isomerase activity"/>
    <property type="evidence" value="ECO:0007669"/>
    <property type="project" value="InterPro"/>
</dbReference>
<dbReference type="PROSITE" id="PS50072">
    <property type="entry name" value="CSA_PPIASE_2"/>
    <property type="match status" value="1"/>
</dbReference>